<comment type="similarity">
    <text evidence="2">Belongs to the REXO1/REXO3 family.</text>
</comment>
<dbReference type="FunFam" id="3.30.420.10:FF:000031">
    <property type="entry name" value="RNA exonuclease 1"/>
    <property type="match status" value="1"/>
</dbReference>
<evidence type="ECO:0000256" key="5">
    <source>
        <dbReference type="ARBA" id="ARBA00022839"/>
    </source>
</evidence>
<protein>
    <recommendedName>
        <fullName evidence="8">Exonuclease domain-containing protein</fullName>
    </recommendedName>
</protein>
<evidence type="ECO:0000313" key="10">
    <source>
        <dbReference type="Proteomes" id="UP000027361"/>
    </source>
</evidence>
<dbReference type="InterPro" id="IPR036397">
    <property type="entry name" value="RNaseH_sf"/>
</dbReference>
<dbReference type="GO" id="GO:0010629">
    <property type="term" value="P:negative regulation of gene expression"/>
    <property type="evidence" value="ECO:0007669"/>
    <property type="project" value="UniProtKB-ARBA"/>
</dbReference>
<keyword evidence="10" id="KW-1185">Reference proteome</keyword>
<reference evidence="9 10" key="1">
    <citation type="submission" date="2014-05" db="EMBL/GenBank/DDBJ databases">
        <title>Draft genome sequence of a rare smut relative, Tilletiaria anomala UBC 951.</title>
        <authorList>
            <consortium name="DOE Joint Genome Institute"/>
            <person name="Toome M."/>
            <person name="Kuo A."/>
            <person name="Henrissat B."/>
            <person name="Lipzen A."/>
            <person name="Tritt A."/>
            <person name="Yoshinaga Y."/>
            <person name="Zane M."/>
            <person name="Barry K."/>
            <person name="Grigoriev I.V."/>
            <person name="Spatafora J.W."/>
            <person name="Aimea M.C."/>
        </authorList>
    </citation>
    <scope>NUCLEOTIDE SEQUENCE [LARGE SCALE GENOMIC DNA]</scope>
    <source>
        <strain evidence="9 10">UBC 951</strain>
    </source>
</reference>
<dbReference type="GO" id="GO:0005634">
    <property type="term" value="C:nucleus"/>
    <property type="evidence" value="ECO:0007669"/>
    <property type="project" value="UniProtKB-SubCell"/>
</dbReference>
<dbReference type="OMA" id="YKNSCIT"/>
<dbReference type="GeneID" id="25264363"/>
<dbReference type="SMART" id="SM00479">
    <property type="entry name" value="EXOIII"/>
    <property type="match status" value="1"/>
</dbReference>
<comment type="caution">
    <text evidence="9">The sequence shown here is derived from an EMBL/GenBank/DDBJ whole genome shotgun (WGS) entry which is preliminary data.</text>
</comment>
<dbReference type="GO" id="GO:0004527">
    <property type="term" value="F:exonuclease activity"/>
    <property type="evidence" value="ECO:0007669"/>
    <property type="project" value="UniProtKB-KW"/>
</dbReference>
<dbReference type="InterPro" id="IPR013520">
    <property type="entry name" value="Ribonucl_H"/>
</dbReference>
<keyword evidence="6" id="KW-0539">Nucleus</keyword>
<feature type="region of interest" description="Disordered" evidence="7">
    <location>
        <begin position="53"/>
        <end position="88"/>
    </location>
</feature>
<evidence type="ECO:0000259" key="8">
    <source>
        <dbReference type="SMART" id="SM00479"/>
    </source>
</evidence>
<keyword evidence="3" id="KW-0540">Nuclease</keyword>
<gene>
    <name evidence="9" type="ORF">K437DRAFT_256208</name>
</gene>
<sequence length="618" mass="67576">MFKTQGKLSDIVCPAHRDGVCEPSRAACPFSHDLSAVQPCMSDVSVKGSLAITEPEEHGGSRVLGKRAISVPASSSEPPKKSRKEHQQMNDNMQVSMRKAQSAESSTMALAPKLLSKDHPRSSKIPLTARQAILKAFYNGFCGLYSPLLKSPDPELSAAGRDLAHKHALAQELETFKASNEHSYKNSSRSALVGINGRDKDTIKKAAADSLDEKARTGSFSQQNLEECKETGTQADVGRKRTQCVQKEKGKLTLQKFRDKLFVCPVGALEIWGYTTHIPEEWGPGGEAPDSIGQERQCDRCGVTFKIESPPDKHVASSDSYDTVCRFHHGRKRPEKLAGKGRNLVWTCCGAKVLESKQLNEETACSSSCTHVFRLESARQLHAQTPFFESHASLPSKEAKPDAHDILALDCELCFTTAGMSLTQLSVVSAEGTTLMDIKVKPNVAIIDYNTRFSGLTEKDFAEGSDTCDLVQARGRLLQLMHKDTILVGHSLENDLKALRLVHLNIVDTVTLFPHPRGPPYRMSLRELTSNHLGRIIQSSGAEGHTASVDAQMALELARWKIVNEPASSPFRNVHSKWYGGGQKEPPLAKEKEETPAGTPSVTVSAKSLAAIAVPKRR</sequence>
<dbReference type="InParanoid" id="A0A066W1Q8"/>
<keyword evidence="5" id="KW-0269">Exonuclease</keyword>
<dbReference type="InterPro" id="IPR012337">
    <property type="entry name" value="RNaseH-like_sf"/>
</dbReference>
<dbReference type="OrthoDB" id="8191639at2759"/>
<dbReference type="GO" id="GO:0003676">
    <property type="term" value="F:nucleic acid binding"/>
    <property type="evidence" value="ECO:0007669"/>
    <property type="project" value="InterPro"/>
</dbReference>
<evidence type="ECO:0000256" key="2">
    <source>
        <dbReference type="ARBA" id="ARBA00006357"/>
    </source>
</evidence>
<evidence type="ECO:0000256" key="6">
    <source>
        <dbReference type="ARBA" id="ARBA00023242"/>
    </source>
</evidence>
<evidence type="ECO:0000256" key="3">
    <source>
        <dbReference type="ARBA" id="ARBA00022722"/>
    </source>
</evidence>
<dbReference type="Proteomes" id="UP000027361">
    <property type="component" value="Unassembled WGS sequence"/>
</dbReference>
<dbReference type="STRING" id="1037660.A0A066W1Q8"/>
<evidence type="ECO:0000256" key="1">
    <source>
        <dbReference type="ARBA" id="ARBA00004123"/>
    </source>
</evidence>
<proteinExistence type="inferred from homology"/>
<evidence type="ECO:0000256" key="7">
    <source>
        <dbReference type="SAM" id="MobiDB-lite"/>
    </source>
</evidence>
<accession>A0A066W1Q8</accession>
<dbReference type="InterPro" id="IPR047021">
    <property type="entry name" value="REXO1/3/4-like"/>
</dbReference>
<dbReference type="InterPro" id="IPR034922">
    <property type="entry name" value="REX1-like_exo"/>
</dbReference>
<evidence type="ECO:0000256" key="4">
    <source>
        <dbReference type="ARBA" id="ARBA00022801"/>
    </source>
</evidence>
<evidence type="ECO:0000313" key="9">
    <source>
        <dbReference type="EMBL" id="KDN46483.1"/>
    </source>
</evidence>
<dbReference type="CDD" id="cd06145">
    <property type="entry name" value="REX1_like"/>
    <property type="match status" value="1"/>
</dbReference>
<dbReference type="AlphaFoldDB" id="A0A066W1Q8"/>
<dbReference type="RefSeq" id="XP_013243572.1">
    <property type="nucleotide sequence ID" value="XM_013388118.1"/>
</dbReference>
<keyword evidence="4" id="KW-0378">Hydrolase</keyword>
<organism evidence="9 10">
    <name type="scientific">Tilletiaria anomala (strain ATCC 24038 / CBS 436.72 / UBC 951)</name>
    <dbReference type="NCBI Taxonomy" id="1037660"/>
    <lineage>
        <taxon>Eukaryota</taxon>
        <taxon>Fungi</taxon>
        <taxon>Dikarya</taxon>
        <taxon>Basidiomycota</taxon>
        <taxon>Ustilaginomycotina</taxon>
        <taxon>Exobasidiomycetes</taxon>
        <taxon>Georgefischeriales</taxon>
        <taxon>Tilletiariaceae</taxon>
        <taxon>Tilletiaria</taxon>
    </lineage>
</organism>
<dbReference type="HOGENOM" id="CLU_022453_5_4_1"/>
<dbReference type="Gene3D" id="3.30.420.10">
    <property type="entry name" value="Ribonuclease H-like superfamily/Ribonuclease H"/>
    <property type="match status" value="1"/>
</dbReference>
<dbReference type="PANTHER" id="PTHR12801:SF115">
    <property type="entry name" value="FI18136P1-RELATED"/>
    <property type="match status" value="1"/>
</dbReference>
<dbReference type="EMBL" id="JMSN01000035">
    <property type="protein sequence ID" value="KDN46483.1"/>
    <property type="molecule type" value="Genomic_DNA"/>
</dbReference>
<feature type="domain" description="Exonuclease" evidence="8">
    <location>
        <begin position="405"/>
        <end position="567"/>
    </location>
</feature>
<comment type="subcellular location">
    <subcellularLocation>
        <location evidence="1">Nucleus</location>
    </subcellularLocation>
</comment>
<feature type="region of interest" description="Disordered" evidence="7">
    <location>
        <begin position="574"/>
        <end position="603"/>
    </location>
</feature>
<dbReference type="PANTHER" id="PTHR12801">
    <property type="entry name" value="RNA EXONUCLEASE REXO1 / RECO3 FAMILY MEMBER-RELATED"/>
    <property type="match status" value="1"/>
</dbReference>
<dbReference type="SUPFAM" id="SSF53098">
    <property type="entry name" value="Ribonuclease H-like"/>
    <property type="match status" value="1"/>
</dbReference>
<name>A0A066W1Q8_TILAU</name>